<dbReference type="Pfam" id="PF12333">
    <property type="entry name" value="Ipi1_N"/>
    <property type="match status" value="1"/>
</dbReference>
<feature type="region of interest" description="Disordered" evidence="6">
    <location>
        <begin position="480"/>
        <end position="510"/>
    </location>
</feature>
<name>S7S070_GLOTA</name>
<evidence type="ECO:0000256" key="2">
    <source>
        <dbReference type="ARBA" id="ARBA00004123"/>
    </source>
</evidence>
<accession>S7S070</accession>
<dbReference type="GeneID" id="19305388"/>
<dbReference type="PANTHER" id="PTHR16056:SF2">
    <property type="entry name" value="TESTIS-EXPRESSED PROTEIN 10"/>
    <property type="match status" value="1"/>
</dbReference>
<proteinExistence type="inferred from homology"/>
<evidence type="ECO:0000259" key="7">
    <source>
        <dbReference type="Pfam" id="PF12333"/>
    </source>
</evidence>
<evidence type="ECO:0000313" key="9">
    <source>
        <dbReference type="Proteomes" id="UP000030669"/>
    </source>
</evidence>
<keyword evidence="9" id="KW-1185">Reference proteome</keyword>
<dbReference type="InterPro" id="IPR024679">
    <property type="entry name" value="Ipi1_N"/>
</dbReference>
<comment type="subcellular location">
    <subcellularLocation>
        <location evidence="2 5">Nucleus</location>
    </subcellularLocation>
</comment>
<reference evidence="8 9" key="1">
    <citation type="journal article" date="2012" name="Science">
        <title>The Paleozoic origin of enzymatic lignin decomposition reconstructed from 31 fungal genomes.</title>
        <authorList>
            <person name="Floudas D."/>
            <person name="Binder M."/>
            <person name="Riley R."/>
            <person name="Barry K."/>
            <person name="Blanchette R.A."/>
            <person name="Henrissat B."/>
            <person name="Martinez A.T."/>
            <person name="Otillar R."/>
            <person name="Spatafora J.W."/>
            <person name="Yadav J.S."/>
            <person name="Aerts A."/>
            <person name="Benoit I."/>
            <person name="Boyd A."/>
            <person name="Carlson A."/>
            <person name="Copeland A."/>
            <person name="Coutinho P.M."/>
            <person name="de Vries R.P."/>
            <person name="Ferreira P."/>
            <person name="Findley K."/>
            <person name="Foster B."/>
            <person name="Gaskell J."/>
            <person name="Glotzer D."/>
            <person name="Gorecki P."/>
            <person name="Heitman J."/>
            <person name="Hesse C."/>
            <person name="Hori C."/>
            <person name="Igarashi K."/>
            <person name="Jurgens J.A."/>
            <person name="Kallen N."/>
            <person name="Kersten P."/>
            <person name="Kohler A."/>
            <person name="Kuees U."/>
            <person name="Kumar T.K.A."/>
            <person name="Kuo A."/>
            <person name="LaButti K."/>
            <person name="Larrondo L.F."/>
            <person name="Lindquist E."/>
            <person name="Ling A."/>
            <person name="Lombard V."/>
            <person name="Lucas S."/>
            <person name="Lundell T."/>
            <person name="Martin R."/>
            <person name="McLaughlin D.J."/>
            <person name="Morgenstern I."/>
            <person name="Morin E."/>
            <person name="Murat C."/>
            <person name="Nagy L.G."/>
            <person name="Nolan M."/>
            <person name="Ohm R.A."/>
            <person name="Patyshakuliyeva A."/>
            <person name="Rokas A."/>
            <person name="Ruiz-Duenas F.J."/>
            <person name="Sabat G."/>
            <person name="Salamov A."/>
            <person name="Samejima M."/>
            <person name="Schmutz J."/>
            <person name="Slot J.C."/>
            <person name="St John F."/>
            <person name="Stenlid J."/>
            <person name="Sun H."/>
            <person name="Sun S."/>
            <person name="Syed K."/>
            <person name="Tsang A."/>
            <person name="Wiebenga A."/>
            <person name="Young D."/>
            <person name="Pisabarro A."/>
            <person name="Eastwood D.C."/>
            <person name="Martin F."/>
            <person name="Cullen D."/>
            <person name="Grigoriev I.V."/>
            <person name="Hibbett D.S."/>
        </authorList>
    </citation>
    <scope>NUCLEOTIDE SEQUENCE [LARGE SCALE GENOMIC DNA]</scope>
    <source>
        <strain evidence="8 9">ATCC 11539</strain>
    </source>
</reference>
<dbReference type="RefSeq" id="XP_007860250.1">
    <property type="nucleotide sequence ID" value="XM_007862059.1"/>
</dbReference>
<evidence type="ECO:0000256" key="1">
    <source>
        <dbReference type="ARBA" id="ARBA00002355"/>
    </source>
</evidence>
<dbReference type="eggNOG" id="KOG2149">
    <property type="taxonomic scope" value="Eukaryota"/>
</dbReference>
<keyword evidence="5" id="KW-0690">Ribosome biogenesis</keyword>
<dbReference type="InterPro" id="IPR016024">
    <property type="entry name" value="ARM-type_fold"/>
</dbReference>
<keyword evidence="5" id="KW-0698">rRNA processing</keyword>
<feature type="domain" description="Pre-rRNA-processing protein Ipi1 N-terminal" evidence="7">
    <location>
        <begin position="142"/>
        <end position="252"/>
    </location>
</feature>
<evidence type="ECO:0000256" key="5">
    <source>
        <dbReference type="RuleBase" id="RU368021"/>
    </source>
</evidence>
<dbReference type="InterPro" id="IPR011989">
    <property type="entry name" value="ARM-like"/>
</dbReference>
<dbReference type="PANTHER" id="PTHR16056">
    <property type="entry name" value="REGULATOR OF MICROTUBULE DYNAMICS PROTEIN"/>
    <property type="match status" value="1"/>
</dbReference>
<organism evidence="8 9">
    <name type="scientific">Gloeophyllum trabeum (strain ATCC 11539 / FP-39264 / Madison 617)</name>
    <name type="common">Brown rot fungus</name>
    <dbReference type="NCBI Taxonomy" id="670483"/>
    <lineage>
        <taxon>Eukaryota</taxon>
        <taxon>Fungi</taxon>
        <taxon>Dikarya</taxon>
        <taxon>Basidiomycota</taxon>
        <taxon>Agaricomycotina</taxon>
        <taxon>Agaricomycetes</taxon>
        <taxon>Gloeophyllales</taxon>
        <taxon>Gloeophyllaceae</taxon>
        <taxon>Gloeophyllum</taxon>
    </lineage>
</organism>
<dbReference type="GO" id="GO:0006364">
    <property type="term" value="P:rRNA processing"/>
    <property type="evidence" value="ECO:0007669"/>
    <property type="project" value="UniProtKB-UniRule"/>
</dbReference>
<comment type="function">
    <text evidence="1 5">Component of the RIX1 complex required for processing of ITS2 sequences from 35S pre-rRNA.</text>
</comment>
<dbReference type="SUPFAM" id="SSF48371">
    <property type="entry name" value="ARM repeat"/>
    <property type="match status" value="1"/>
</dbReference>
<dbReference type="Gene3D" id="1.25.10.10">
    <property type="entry name" value="Leucine-rich Repeat Variant"/>
    <property type="match status" value="1"/>
</dbReference>
<dbReference type="KEGG" id="gtr:GLOTRDRAFT_31411"/>
<evidence type="ECO:0000256" key="4">
    <source>
        <dbReference type="ARBA" id="ARBA00023242"/>
    </source>
</evidence>
<feature type="compositionally biased region" description="Basic and acidic residues" evidence="6">
    <location>
        <begin position="487"/>
        <end position="498"/>
    </location>
</feature>
<dbReference type="GO" id="GO:0005634">
    <property type="term" value="C:nucleus"/>
    <property type="evidence" value="ECO:0007669"/>
    <property type="project" value="UniProtKB-SubCell"/>
</dbReference>
<gene>
    <name evidence="8" type="ORF">GLOTRDRAFT_31411</name>
</gene>
<dbReference type="GO" id="GO:0120330">
    <property type="term" value="C:rixosome complex"/>
    <property type="evidence" value="ECO:0007669"/>
    <property type="project" value="UniProtKB-UniRule"/>
</dbReference>
<comment type="subunit">
    <text evidence="5">Component of the RIX1 complex.</text>
</comment>
<keyword evidence="4 5" id="KW-0539">Nucleus</keyword>
<evidence type="ECO:0000313" key="8">
    <source>
        <dbReference type="EMBL" id="EPQ60740.1"/>
    </source>
</evidence>
<dbReference type="EMBL" id="KB469296">
    <property type="protein sequence ID" value="EPQ60740.1"/>
    <property type="molecule type" value="Genomic_DNA"/>
</dbReference>
<evidence type="ECO:0000256" key="3">
    <source>
        <dbReference type="ARBA" id="ARBA00006427"/>
    </source>
</evidence>
<evidence type="ECO:0000256" key="6">
    <source>
        <dbReference type="SAM" id="MobiDB-lite"/>
    </source>
</evidence>
<dbReference type="STRING" id="670483.S7S070"/>
<dbReference type="HOGENOM" id="CLU_013988_0_0_1"/>
<comment type="similarity">
    <text evidence="3 5">Belongs to the IPI1/TEX10 family.</text>
</comment>
<dbReference type="Proteomes" id="UP000030669">
    <property type="component" value="Unassembled WGS sequence"/>
</dbReference>
<dbReference type="OMA" id="NLIYCEL"/>
<dbReference type="OrthoDB" id="361362at2759"/>
<sequence length="743" mass="81648">MPKASKKRKEKAADFKARKAKLKLGKGKAQSNNVVDTSFKARSITLPSQSIAAQKDEAAPRTSRKLTFEDLTSQLKHYNASTRKDALHGLRELLEGYPYLIESRLSSLLATCSRLIGDEDASVRKALLGFFDWLLPKVSPDVLGPHASHLLLFTTSAQTHIFPEIRIDAVRFLDLFLDIIPEHIVEGWDQSQGDATPSHGARVLEGYLGILNAGTRFGEDGNTGPVEATSTASVTLSTASRQAVLKSVAHFLDAAISRSYVAATATAATSFFSAVFQTEDAYESFDSLLRPSAGFSGQQTPSKTWNQTLDDDDLSGCSYVCQVGATDPVACWTLPEIGDAANYVRVIDTGKLKNVATTSDRIARLARTLHPTIISNVLDCAPLVFSINKNGPPESELNLIVHIGQIIRTLYGALLRDQEISTASMQQVPEDLQQILGYLAPYFPFKQQDALSKPSIKVEQAFQELNLVFSEMTAMLIRLRQSPAERTQPRKAIEESQRRSSKRRGGQNGLTGSSLLVAQVCEYVTQLLRGESLSPNSLGRPLTPEMYTKLLPTIWSLLNSTDNGEDFSGSRSRAILLATLDHALKPGGATRRLTVEFVGRLLLLPSVPEYRGAFRIGRSPEEAQRVEEWITYLPRVLWELKGNNLPTTEVPMQVRLRLIVSSIASRLIPYFIMSHPCKGEIPGPFQDLPPYPRCPARRLVLDIVATIVSSGISGDKKLEFAVGKAVAGSEDESYWIHVRTATT</sequence>
<dbReference type="AlphaFoldDB" id="S7S070"/>
<protein>
    <recommendedName>
        <fullName evidence="5">Pre-rRNA-processing protein</fullName>
    </recommendedName>
</protein>